<dbReference type="EMBL" id="BAABAT010000025">
    <property type="protein sequence ID" value="GAA4256658.1"/>
    <property type="molecule type" value="Genomic_DNA"/>
</dbReference>
<organism evidence="1 2">
    <name type="scientific">Dactylosporangium darangshiense</name>
    <dbReference type="NCBI Taxonomy" id="579108"/>
    <lineage>
        <taxon>Bacteria</taxon>
        <taxon>Bacillati</taxon>
        <taxon>Actinomycetota</taxon>
        <taxon>Actinomycetes</taxon>
        <taxon>Micromonosporales</taxon>
        <taxon>Micromonosporaceae</taxon>
        <taxon>Dactylosporangium</taxon>
    </lineage>
</organism>
<sequence length="220" mass="23433">MSAREIVTALLAALMRPPRALPPRAVLAAERGWHYARSFSADGFGALERRWRAAHVHDVDDLDPADELTGALDDGPAFTVFDAAVLGEPSRRTVCVVHLPVALPPVAVVPDPDNGEPEAEGRVGPVPPWAPLGFQRPAELDGAPPAEHPGFAEEIVTGEVLDLTRRHALTGWRIAGRDLLWVSRPADGPLPPDRVVEVVLALAALARALPPGVVARYAVS</sequence>
<gene>
    <name evidence="1" type="ORF">GCM10022255_070360</name>
</gene>
<evidence type="ECO:0000313" key="1">
    <source>
        <dbReference type="EMBL" id="GAA4256658.1"/>
    </source>
</evidence>
<comment type="caution">
    <text evidence="1">The sequence shown here is derived from an EMBL/GenBank/DDBJ whole genome shotgun (WGS) entry which is preliminary data.</text>
</comment>
<evidence type="ECO:0000313" key="2">
    <source>
        <dbReference type="Proteomes" id="UP001500620"/>
    </source>
</evidence>
<dbReference type="Proteomes" id="UP001500620">
    <property type="component" value="Unassembled WGS sequence"/>
</dbReference>
<proteinExistence type="predicted"/>
<dbReference type="RefSeq" id="WP_345133633.1">
    <property type="nucleotide sequence ID" value="NZ_BAABAT010000025.1"/>
</dbReference>
<accession>A0ABP8DI48</accession>
<name>A0ABP8DI48_9ACTN</name>
<protein>
    <submittedName>
        <fullName evidence="1">Uncharacterized protein</fullName>
    </submittedName>
</protein>
<keyword evidence="2" id="KW-1185">Reference proteome</keyword>
<reference evidence="2" key="1">
    <citation type="journal article" date="2019" name="Int. J. Syst. Evol. Microbiol.">
        <title>The Global Catalogue of Microorganisms (GCM) 10K type strain sequencing project: providing services to taxonomists for standard genome sequencing and annotation.</title>
        <authorList>
            <consortium name="The Broad Institute Genomics Platform"/>
            <consortium name="The Broad Institute Genome Sequencing Center for Infectious Disease"/>
            <person name="Wu L."/>
            <person name="Ma J."/>
        </authorList>
    </citation>
    <scope>NUCLEOTIDE SEQUENCE [LARGE SCALE GENOMIC DNA]</scope>
    <source>
        <strain evidence="2">JCM 17441</strain>
    </source>
</reference>